<evidence type="ECO:0000256" key="5">
    <source>
        <dbReference type="ARBA" id="ARBA00022989"/>
    </source>
</evidence>
<dbReference type="PANTHER" id="PTHR23063">
    <property type="entry name" value="PHOSPHOLIPID ACYLTRANSFERASE"/>
    <property type="match status" value="1"/>
</dbReference>
<evidence type="ECO:0000256" key="1">
    <source>
        <dbReference type="ARBA" id="ARBA00004370"/>
    </source>
</evidence>
<evidence type="ECO:0000256" key="3">
    <source>
        <dbReference type="ARBA" id="ARBA00022679"/>
    </source>
</evidence>
<feature type="transmembrane region" description="Helical" evidence="9">
    <location>
        <begin position="79"/>
        <end position="96"/>
    </location>
</feature>
<dbReference type="InParanoid" id="K3XAM2"/>
<evidence type="ECO:0000256" key="2">
    <source>
        <dbReference type="ARBA" id="ARBA00008655"/>
    </source>
</evidence>
<keyword evidence="7 9" id="KW-0472">Membrane</keyword>
<dbReference type="EnsemblProtists" id="PYU1_T014271">
    <property type="protein sequence ID" value="PYU1_T014271"/>
    <property type="gene ID" value="PYU1_G014241"/>
</dbReference>
<dbReference type="VEuPathDB" id="FungiDB:PYU1_G014241"/>
<keyword evidence="6" id="KW-0443">Lipid metabolism</keyword>
<feature type="transmembrane region" description="Helical" evidence="9">
    <location>
        <begin position="48"/>
        <end position="72"/>
    </location>
</feature>
<proteinExistence type="inferred from homology"/>
<comment type="similarity">
    <text evidence="2">Belongs to the 1-acyl-sn-glycerol-3-phosphate acyltransferase family.</text>
</comment>
<reference evidence="11" key="3">
    <citation type="submission" date="2015-02" db="UniProtKB">
        <authorList>
            <consortium name="EnsemblProtists"/>
        </authorList>
    </citation>
    <scope>IDENTIFICATION</scope>
    <source>
        <strain evidence="11">DAOM BR144</strain>
    </source>
</reference>
<evidence type="ECO:0000256" key="4">
    <source>
        <dbReference type="ARBA" id="ARBA00022692"/>
    </source>
</evidence>
<evidence type="ECO:0000256" key="8">
    <source>
        <dbReference type="ARBA" id="ARBA00023315"/>
    </source>
</evidence>
<evidence type="ECO:0000313" key="12">
    <source>
        <dbReference type="Proteomes" id="UP000019132"/>
    </source>
</evidence>
<dbReference type="GO" id="GO:0016746">
    <property type="term" value="F:acyltransferase activity"/>
    <property type="evidence" value="ECO:0007669"/>
    <property type="project" value="UniProtKB-KW"/>
</dbReference>
<protein>
    <recommendedName>
        <fullName evidence="10">Phospholipid/glycerol acyltransferase domain-containing protein</fullName>
    </recommendedName>
</protein>
<organism evidence="11 12">
    <name type="scientific">Globisporangium ultimum (strain ATCC 200006 / CBS 805.95 / DAOM BR144)</name>
    <name type="common">Pythium ultimum</name>
    <dbReference type="NCBI Taxonomy" id="431595"/>
    <lineage>
        <taxon>Eukaryota</taxon>
        <taxon>Sar</taxon>
        <taxon>Stramenopiles</taxon>
        <taxon>Oomycota</taxon>
        <taxon>Peronosporomycetes</taxon>
        <taxon>Pythiales</taxon>
        <taxon>Pythiaceae</taxon>
        <taxon>Globisporangium</taxon>
    </lineage>
</organism>
<evidence type="ECO:0000259" key="10">
    <source>
        <dbReference type="SMART" id="SM00563"/>
    </source>
</evidence>
<dbReference type="InterPro" id="IPR002123">
    <property type="entry name" value="Plipid/glycerol_acylTrfase"/>
</dbReference>
<dbReference type="STRING" id="431595.K3XAM2"/>
<dbReference type="PANTHER" id="PTHR23063:SF60">
    <property type="entry name" value="LYSOPHOSPHATIDIC ACID:OLEOYL-COA ACYLTRANSFERASE 1"/>
    <property type="match status" value="1"/>
</dbReference>
<dbReference type="eggNOG" id="ENOG502QTUZ">
    <property type="taxonomic scope" value="Eukaryota"/>
</dbReference>
<dbReference type="AlphaFoldDB" id="K3XAM2"/>
<reference evidence="12" key="2">
    <citation type="submission" date="2010-04" db="EMBL/GenBank/DDBJ databases">
        <authorList>
            <person name="Buell R."/>
            <person name="Hamilton J."/>
            <person name="Hostetler J."/>
        </authorList>
    </citation>
    <scope>NUCLEOTIDE SEQUENCE [LARGE SCALE GENOMIC DNA]</scope>
    <source>
        <strain evidence="12">DAOM:BR144</strain>
    </source>
</reference>
<dbReference type="Pfam" id="PF01553">
    <property type="entry name" value="Acyltransferase"/>
    <property type="match status" value="1"/>
</dbReference>
<dbReference type="EMBL" id="GL376600">
    <property type="status" value="NOT_ANNOTATED_CDS"/>
    <property type="molecule type" value="Genomic_DNA"/>
</dbReference>
<comment type="subcellular location">
    <subcellularLocation>
        <location evidence="1">Membrane</location>
    </subcellularLocation>
</comment>
<evidence type="ECO:0000313" key="11">
    <source>
        <dbReference type="EnsemblProtists" id="PYU1_T014271"/>
    </source>
</evidence>
<keyword evidence="4 9" id="KW-0812">Transmembrane</keyword>
<reference evidence="12" key="1">
    <citation type="journal article" date="2010" name="Genome Biol.">
        <title>Genome sequence of the necrotrophic plant pathogen Pythium ultimum reveals original pathogenicity mechanisms and effector repertoire.</title>
        <authorList>
            <person name="Levesque C.A."/>
            <person name="Brouwer H."/>
            <person name="Cano L."/>
            <person name="Hamilton J.P."/>
            <person name="Holt C."/>
            <person name="Huitema E."/>
            <person name="Raffaele S."/>
            <person name="Robideau G.P."/>
            <person name="Thines M."/>
            <person name="Win J."/>
            <person name="Zerillo M.M."/>
            <person name="Beakes G.W."/>
            <person name="Boore J.L."/>
            <person name="Busam D."/>
            <person name="Dumas B."/>
            <person name="Ferriera S."/>
            <person name="Fuerstenberg S.I."/>
            <person name="Gachon C.M."/>
            <person name="Gaulin E."/>
            <person name="Govers F."/>
            <person name="Grenville-Briggs L."/>
            <person name="Horner N."/>
            <person name="Hostetler J."/>
            <person name="Jiang R.H."/>
            <person name="Johnson J."/>
            <person name="Krajaejun T."/>
            <person name="Lin H."/>
            <person name="Meijer H.J."/>
            <person name="Moore B."/>
            <person name="Morris P."/>
            <person name="Phuntmart V."/>
            <person name="Puiu D."/>
            <person name="Shetty J."/>
            <person name="Stajich J.E."/>
            <person name="Tripathy S."/>
            <person name="Wawra S."/>
            <person name="van West P."/>
            <person name="Whitty B.R."/>
            <person name="Coutinho P.M."/>
            <person name="Henrissat B."/>
            <person name="Martin F."/>
            <person name="Thomas P.D."/>
            <person name="Tyler B.M."/>
            <person name="De Vries R.P."/>
            <person name="Kamoun S."/>
            <person name="Yandell M."/>
            <person name="Tisserat N."/>
            <person name="Buell C.R."/>
        </authorList>
    </citation>
    <scope>NUCLEOTIDE SEQUENCE</scope>
    <source>
        <strain evidence="12">DAOM:BR144</strain>
    </source>
</reference>
<evidence type="ECO:0000256" key="7">
    <source>
        <dbReference type="ARBA" id="ARBA00023136"/>
    </source>
</evidence>
<name>K3XAM2_GLOUD</name>
<keyword evidence="3" id="KW-0808">Transferase</keyword>
<dbReference type="SUPFAM" id="SSF69593">
    <property type="entry name" value="Glycerol-3-phosphate (1)-acyltransferase"/>
    <property type="match status" value="1"/>
</dbReference>
<dbReference type="HOGENOM" id="CLU_062954_0_0_1"/>
<sequence length="372" mass="40756">MEKYSRWSDLTTGINPFVPHKQRLHGNVAVKGLQLLGGTALFLVRAPLVVAVGVVLFVTNVVVSILGFVPFVGRLLKRLTEWLLCSLLLLVLGVFVSEEDANARRLGLIAPGGAKAAKTSSSIGTKDVIVCNHTSFVEILYLSRRFSPVFVFVNEEGAAKGLVHVCGILEALYRAFAAPVAHARATPRKLEDVILNASGPVVVFPEGARSNGKSILKFLPVLEHLPHVLQAKNKGGRKLPLRIHLVAFRYEYSQFSPSHSAGSGWSHFFWMCFHGYHSLRVTILNAKDLNLQEPAPKVRAGSTASTTLITAQVERLRGLLAAMLRTKTVDLSVKDFVSFNAYWDHVTGGGRKAAAEFTDRKAPHEHAQWAKK</sequence>
<keyword evidence="5 9" id="KW-1133">Transmembrane helix</keyword>
<accession>K3XAM2</accession>
<feature type="domain" description="Phospholipid/glycerol acyltransferase" evidence="10">
    <location>
        <begin position="127"/>
        <end position="251"/>
    </location>
</feature>
<keyword evidence="12" id="KW-1185">Reference proteome</keyword>
<dbReference type="OMA" id="EEYSPAY"/>
<dbReference type="GO" id="GO:0016020">
    <property type="term" value="C:membrane"/>
    <property type="evidence" value="ECO:0007669"/>
    <property type="project" value="UniProtKB-SubCell"/>
</dbReference>
<dbReference type="Proteomes" id="UP000019132">
    <property type="component" value="Unassembled WGS sequence"/>
</dbReference>
<evidence type="ECO:0000256" key="6">
    <source>
        <dbReference type="ARBA" id="ARBA00023098"/>
    </source>
</evidence>
<dbReference type="SMART" id="SM00563">
    <property type="entry name" value="PlsC"/>
    <property type="match status" value="1"/>
</dbReference>
<dbReference type="GO" id="GO:0006629">
    <property type="term" value="P:lipid metabolic process"/>
    <property type="evidence" value="ECO:0007669"/>
    <property type="project" value="UniProtKB-KW"/>
</dbReference>
<keyword evidence="8" id="KW-0012">Acyltransferase</keyword>
<evidence type="ECO:0000256" key="9">
    <source>
        <dbReference type="SAM" id="Phobius"/>
    </source>
</evidence>